<dbReference type="InterPro" id="IPR001054">
    <property type="entry name" value="A/G_cyclase"/>
</dbReference>
<dbReference type="EMBL" id="RSCM01000004">
    <property type="protein sequence ID" value="RUS97669.1"/>
    <property type="molecule type" value="Genomic_DNA"/>
</dbReference>
<feature type="transmembrane region" description="Helical" evidence="3">
    <location>
        <begin position="12"/>
        <end position="31"/>
    </location>
</feature>
<keyword evidence="3" id="KW-0472">Membrane</keyword>
<name>A0A433UV13_ANAVA</name>
<dbReference type="GO" id="GO:0035556">
    <property type="term" value="P:intracellular signal transduction"/>
    <property type="evidence" value="ECO:0007669"/>
    <property type="project" value="InterPro"/>
</dbReference>
<dbReference type="PANTHER" id="PTHR43081:SF1">
    <property type="entry name" value="ADENYLATE CYCLASE, TERMINAL-DIFFERENTIATION SPECIFIC"/>
    <property type="match status" value="1"/>
</dbReference>
<dbReference type="OrthoDB" id="337251at2"/>
<comment type="similarity">
    <text evidence="1">Belongs to the adenylyl cyclase class-3 family.</text>
</comment>
<dbReference type="SMART" id="SM00044">
    <property type="entry name" value="CYCc"/>
    <property type="match status" value="1"/>
</dbReference>
<reference evidence="5 6" key="1">
    <citation type="journal article" date="2019" name="Genome Biol. Evol.">
        <title>Day and night: Metabolic profiles and evolutionary relationships of six axenic non-marine cyanobacteria.</title>
        <authorList>
            <person name="Will S.E."/>
            <person name="Henke P."/>
            <person name="Boedeker C."/>
            <person name="Huang S."/>
            <person name="Brinkmann H."/>
            <person name="Rohde M."/>
            <person name="Jarek M."/>
            <person name="Friedl T."/>
            <person name="Seufert S."/>
            <person name="Schumacher M."/>
            <person name="Overmann J."/>
            <person name="Neumann-Schaal M."/>
            <person name="Petersen J."/>
        </authorList>
    </citation>
    <scope>NUCLEOTIDE SEQUENCE [LARGE SCALE GENOMIC DNA]</scope>
    <source>
        <strain evidence="5 6">SAG 1403-4b</strain>
    </source>
</reference>
<dbReference type="Pfam" id="PF05226">
    <property type="entry name" value="CHASE2"/>
    <property type="match status" value="1"/>
</dbReference>
<dbReference type="GO" id="GO:0004016">
    <property type="term" value="F:adenylate cyclase activity"/>
    <property type="evidence" value="ECO:0007669"/>
    <property type="project" value="UniProtKB-ARBA"/>
</dbReference>
<dbReference type="Pfam" id="PF00211">
    <property type="entry name" value="Guanylate_cyc"/>
    <property type="match status" value="1"/>
</dbReference>
<evidence type="ECO:0000256" key="3">
    <source>
        <dbReference type="SAM" id="Phobius"/>
    </source>
</evidence>
<dbReference type="GO" id="GO:0006171">
    <property type="term" value="P:cAMP biosynthetic process"/>
    <property type="evidence" value="ECO:0007669"/>
    <property type="project" value="TreeGrafter"/>
</dbReference>
<keyword evidence="6" id="KW-1185">Reference proteome</keyword>
<dbReference type="Gene3D" id="3.30.70.1230">
    <property type="entry name" value="Nucleotide cyclase"/>
    <property type="match status" value="1"/>
</dbReference>
<dbReference type="SMART" id="SM01080">
    <property type="entry name" value="CHASE2"/>
    <property type="match status" value="1"/>
</dbReference>
<evidence type="ECO:0000256" key="2">
    <source>
        <dbReference type="SAM" id="MobiDB-lite"/>
    </source>
</evidence>
<feature type="domain" description="Guanylate cyclase" evidence="4">
    <location>
        <begin position="439"/>
        <end position="571"/>
    </location>
</feature>
<dbReference type="RefSeq" id="WP_127053395.1">
    <property type="nucleotide sequence ID" value="NZ_RSCM01000004.1"/>
</dbReference>
<dbReference type="PANTHER" id="PTHR43081">
    <property type="entry name" value="ADENYLATE CYCLASE, TERMINAL-DIFFERENTIATION SPECIFIC-RELATED"/>
    <property type="match status" value="1"/>
</dbReference>
<feature type="transmembrane region" description="Helical" evidence="3">
    <location>
        <begin position="352"/>
        <end position="379"/>
    </location>
</feature>
<gene>
    <name evidence="5" type="ORF">DSM107003_15440</name>
</gene>
<dbReference type="InterPro" id="IPR007890">
    <property type="entry name" value="CHASE2"/>
</dbReference>
<keyword evidence="3" id="KW-0812">Transmembrane</keyword>
<dbReference type="AlphaFoldDB" id="A0A433UV13"/>
<evidence type="ECO:0000256" key="1">
    <source>
        <dbReference type="ARBA" id="ARBA00005381"/>
    </source>
</evidence>
<dbReference type="InterPro" id="IPR050697">
    <property type="entry name" value="Adenylyl/Guanylyl_Cyclase_3/4"/>
</dbReference>
<dbReference type="SUPFAM" id="SSF55073">
    <property type="entry name" value="Nucleotide cyclase"/>
    <property type="match status" value="1"/>
</dbReference>
<dbReference type="PROSITE" id="PS50125">
    <property type="entry name" value="GUANYLATE_CYCLASE_2"/>
    <property type="match status" value="1"/>
</dbReference>
<sequence>MWEKLKQRIWEWRGVLIAVPNVTFIVIALRLSGLLQSLELTALDQFFLLRPQEPVDNRIVIVEINEADIKKQKRWPVSDGVLASLLNKIKQQQPRAIGLDIYRNLVVNPGHQDLVKVFESTPNLIGVQKVLESVDSSPVEPPPILKQRQQVGGNDVPVDGDGKVRRGMLYLFSDDDTFIESFSLKLALSYLASDGITEKEATTNPNYLQLGKGIFPRFQANDGGYVRVNAGSYQVLLNYRGRIDKFTKVSLTAVLENSIKPDLMRGKVVIIGSTAESLRDTFFTPYSSKVFAAPERMAGVTIHANLTSQILSSALDGRPLIKSGNEPFEWLWILLWSTTGAILSWQQRHNIFLITVSISVAGTALMGCCFLGFLVGWWIPIVPPALALAGATIAITQYIAHSAASLQKTFGRYLTEEVVANLIETPSGLKLGGERRKVTILVSDVRGFSAISEEFPPEQVVKILNLYLEVMTDVINQHKGTINDFMGDGILVMFGAPISREDDSQRAIACAVAMQLAMQQVNAKNQQMNLPVLEMGIGINTGEVVAGNIGSQKRAEYTVIGSHVNLAARIESYTVGGQILISEHTWKDANIDLRIDNQLQVEPKGIKHPITVYEIGGIGAKYNLFLPKINENIDILSEELPVEFIVLHGKHVDGKIFTGAIVGLSENGAQLRSNLDLQLLSNLKLKLLTETALSTEAPDIYAKVMKKSAVEENHFLIRFTGIFPKRIAQLKKVKQIS</sequence>
<dbReference type="CDD" id="cd07302">
    <property type="entry name" value="CHD"/>
    <property type="match status" value="1"/>
</dbReference>
<dbReference type="InterPro" id="IPR029787">
    <property type="entry name" value="Nucleotide_cyclase"/>
</dbReference>
<organism evidence="5 6">
    <name type="scientific">Trichormus variabilis SAG 1403-4b</name>
    <dbReference type="NCBI Taxonomy" id="447716"/>
    <lineage>
        <taxon>Bacteria</taxon>
        <taxon>Bacillati</taxon>
        <taxon>Cyanobacteriota</taxon>
        <taxon>Cyanophyceae</taxon>
        <taxon>Nostocales</taxon>
        <taxon>Nostocaceae</taxon>
        <taxon>Trichormus</taxon>
    </lineage>
</organism>
<evidence type="ECO:0000313" key="5">
    <source>
        <dbReference type="EMBL" id="RUS97669.1"/>
    </source>
</evidence>
<evidence type="ECO:0000259" key="4">
    <source>
        <dbReference type="PROSITE" id="PS50125"/>
    </source>
</evidence>
<proteinExistence type="inferred from homology"/>
<comment type="caution">
    <text evidence="5">The sequence shown here is derived from an EMBL/GenBank/DDBJ whole genome shotgun (WGS) entry which is preliminary data.</text>
</comment>
<accession>A0A433UV13</accession>
<keyword evidence="3" id="KW-1133">Transmembrane helix</keyword>
<protein>
    <submittedName>
        <fullName evidence="5">Adenylate/guanylate cyclase domain-containing protein</fullName>
    </submittedName>
</protein>
<dbReference type="Proteomes" id="UP000276103">
    <property type="component" value="Unassembled WGS sequence"/>
</dbReference>
<feature type="region of interest" description="Disordered" evidence="2">
    <location>
        <begin position="136"/>
        <end position="158"/>
    </location>
</feature>
<feature type="transmembrane region" description="Helical" evidence="3">
    <location>
        <begin position="385"/>
        <end position="404"/>
    </location>
</feature>
<evidence type="ECO:0000313" key="6">
    <source>
        <dbReference type="Proteomes" id="UP000276103"/>
    </source>
</evidence>